<organism evidence="1 2">
    <name type="scientific">Mucilaginibacter glaciei</name>
    <dbReference type="NCBI Taxonomy" id="2772109"/>
    <lineage>
        <taxon>Bacteria</taxon>
        <taxon>Pseudomonadati</taxon>
        <taxon>Bacteroidota</taxon>
        <taxon>Sphingobacteriia</taxon>
        <taxon>Sphingobacteriales</taxon>
        <taxon>Sphingobacteriaceae</taxon>
        <taxon>Mucilaginibacter</taxon>
    </lineage>
</organism>
<dbReference type="RefSeq" id="WP_191161063.1">
    <property type="nucleotide sequence ID" value="NZ_JACWMX010000001.1"/>
</dbReference>
<name>A0A926NPJ5_9SPHI</name>
<evidence type="ECO:0000313" key="2">
    <source>
        <dbReference type="Proteomes" id="UP000619078"/>
    </source>
</evidence>
<reference evidence="1" key="1">
    <citation type="submission" date="2020-09" db="EMBL/GenBank/DDBJ databases">
        <title>Novel species of Mucilaginibacter isolated from a glacier on the Tibetan Plateau.</title>
        <authorList>
            <person name="Liu Q."/>
            <person name="Xin Y.-H."/>
        </authorList>
    </citation>
    <scope>NUCLEOTIDE SEQUENCE</scope>
    <source>
        <strain evidence="1">ZB1P21</strain>
    </source>
</reference>
<dbReference type="EMBL" id="JACWMX010000001">
    <property type="protein sequence ID" value="MBD1392317.1"/>
    <property type="molecule type" value="Genomic_DNA"/>
</dbReference>
<comment type="caution">
    <text evidence="1">The sequence shown here is derived from an EMBL/GenBank/DDBJ whole genome shotgun (WGS) entry which is preliminary data.</text>
</comment>
<protein>
    <recommendedName>
        <fullName evidence="3">Lipopolysaccharide biosynthesis protein</fullName>
    </recommendedName>
</protein>
<accession>A0A926NPJ5</accession>
<keyword evidence="2" id="KW-1185">Reference proteome</keyword>
<gene>
    <name evidence="1" type="ORF">IDJ76_04325</name>
</gene>
<proteinExistence type="predicted"/>
<evidence type="ECO:0000313" key="1">
    <source>
        <dbReference type="EMBL" id="MBD1392317.1"/>
    </source>
</evidence>
<dbReference type="Proteomes" id="UP000619078">
    <property type="component" value="Unassembled WGS sequence"/>
</dbReference>
<sequence>MEKLGAEVTWFDDRPSNSFISKVFIRLNKNSLKQAIDSYYATILQSVKDKKFDYVLFISPESVNKKSLKAFKLNFTGSKFILYMWDSFKNKQSFDLVEYFDSVLTFDSEDASEYKLSLRPLFYIDTYKQAEVEPTNDLLFIGTAHSDRYNFIKKFIEPFFEGKKIKLYFFLSSKKLYWLKKAFDSNFRRIKYSDVSFESLSHQDNANFMNASKMILDINHPGQVGLTMRTIECIGAQKKLITTNSNIRDYDFFDPANILVIDRKDPQIDRSFLDTPFKPLPPNLLFKYSINGWLADVLK</sequence>
<evidence type="ECO:0008006" key="3">
    <source>
        <dbReference type="Google" id="ProtNLM"/>
    </source>
</evidence>
<dbReference type="AlphaFoldDB" id="A0A926NPJ5"/>